<name>A0A8J4WUK5_9TREM</name>
<dbReference type="Pfam" id="PF00076">
    <property type="entry name" value="RRM_1"/>
    <property type="match status" value="1"/>
</dbReference>
<keyword evidence="2 3" id="KW-0694">RNA-binding</keyword>
<evidence type="ECO:0000313" key="7">
    <source>
        <dbReference type="Proteomes" id="UP000748531"/>
    </source>
</evidence>
<comment type="caution">
    <text evidence="6">The sequence shown here is derived from an EMBL/GenBank/DDBJ whole genome shotgun (WGS) entry which is preliminary data.</text>
</comment>
<feature type="region of interest" description="Disordered" evidence="4">
    <location>
        <begin position="1"/>
        <end position="40"/>
    </location>
</feature>
<evidence type="ECO:0000313" key="6">
    <source>
        <dbReference type="EMBL" id="KAF5405040.1"/>
    </source>
</evidence>
<protein>
    <recommendedName>
        <fullName evidence="5">RRM domain-containing protein</fullName>
    </recommendedName>
</protein>
<feature type="compositionally biased region" description="Polar residues" evidence="4">
    <location>
        <begin position="330"/>
        <end position="342"/>
    </location>
</feature>
<feature type="compositionally biased region" description="Polar residues" evidence="4">
    <location>
        <begin position="1"/>
        <end position="15"/>
    </location>
</feature>
<organism evidence="6 7">
    <name type="scientific">Paragonimus heterotremus</name>
    <dbReference type="NCBI Taxonomy" id="100268"/>
    <lineage>
        <taxon>Eukaryota</taxon>
        <taxon>Metazoa</taxon>
        <taxon>Spiralia</taxon>
        <taxon>Lophotrochozoa</taxon>
        <taxon>Platyhelminthes</taxon>
        <taxon>Trematoda</taxon>
        <taxon>Digenea</taxon>
        <taxon>Plagiorchiida</taxon>
        <taxon>Troglotremata</taxon>
        <taxon>Troglotrematidae</taxon>
        <taxon>Paragonimus</taxon>
    </lineage>
</organism>
<dbReference type="InterPro" id="IPR050666">
    <property type="entry name" value="ESRP"/>
</dbReference>
<dbReference type="PROSITE" id="PS50102">
    <property type="entry name" value="RRM"/>
    <property type="match status" value="2"/>
</dbReference>
<dbReference type="SUPFAM" id="SSF54928">
    <property type="entry name" value="RNA-binding domain, RBD"/>
    <property type="match status" value="1"/>
</dbReference>
<dbReference type="Gene3D" id="3.30.70.330">
    <property type="match status" value="2"/>
</dbReference>
<evidence type="ECO:0000256" key="3">
    <source>
        <dbReference type="PROSITE-ProRule" id="PRU00176"/>
    </source>
</evidence>
<gene>
    <name evidence="6" type="ORF">PHET_01375</name>
</gene>
<dbReference type="CDD" id="cd00590">
    <property type="entry name" value="RRM_SF"/>
    <property type="match status" value="2"/>
</dbReference>
<dbReference type="InterPro" id="IPR012677">
    <property type="entry name" value="Nucleotide-bd_a/b_plait_sf"/>
</dbReference>
<evidence type="ECO:0000256" key="4">
    <source>
        <dbReference type="SAM" id="MobiDB-lite"/>
    </source>
</evidence>
<feature type="compositionally biased region" description="Polar residues" evidence="4">
    <location>
        <begin position="281"/>
        <end position="310"/>
    </location>
</feature>
<reference evidence="6" key="1">
    <citation type="submission" date="2019-05" db="EMBL/GenBank/DDBJ databases">
        <title>Annotation for the trematode Paragonimus heterotremus.</title>
        <authorList>
            <person name="Choi Y.-J."/>
        </authorList>
    </citation>
    <scope>NUCLEOTIDE SEQUENCE</scope>
    <source>
        <strain evidence="6">LC</strain>
    </source>
</reference>
<dbReference type="InterPro" id="IPR000504">
    <property type="entry name" value="RRM_dom"/>
</dbReference>
<evidence type="ECO:0000259" key="5">
    <source>
        <dbReference type="PROSITE" id="PS50102"/>
    </source>
</evidence>
<proteinExistence type="predicted"/>
<dbReference type="SMART" id="SM00360">
    <property type="entry name" value="RRM"/>
    <property type="match status" value="2"/>
</dbReference>
<feature type="compositionally biased region" description="Basic residues" evidence="4">
    <location>
        <begin position="386"/>
        <end position="399"/>
    </location>
</feature>
<keyword evidence="7" id="KW-1185">Reference proteome</keyword>
<keyword evidence="1" id="KW-0677">Repeat</keyword>
<feature type="domain" description="RRM" evidence="5">
    <location>
        <begin position="89"/>
        <end position="163"/>
    </location>
</feature>
<dbReference type="GO" id="GO:0003723">
    <property type="term" value="F:RNA binding"/>
    <property type="evidence" value="ECO:0007669"/>
    <property type="project" value="UniProtKB-UniRule"/>
</dbReference>
<dbReference type="PANTHER" id="PTHR13976">
    <property type="entry name" value="HETEROGENEOUS NUCLEAR RIBONUCLEOPROTEIN-RELATED"/>
    <property type="match status" value="1"/>
</dbReference>
<evidence type="ECO:0000256" key="2">
    <source>
        <dbReference type="ARBA" id="ARBA00022884"/>
    </source>
</evidence>
<feature type="domain" description="RRM" evidence="5">
    <location>
        <begin position="198"/>
        <end position="272"/>
    </location>
</feature>
<sequence length="424" mass="47746">MTKEQIISHTGSTSHVSKKRRRSHNLDEAPGSAEKSAPRAKIGKCLPTGLTIEEKDNEIQSNGELTCDPGQKTVRLGLIRQRLAALDSRTLYIRKLPRNTTLDQIKVLCPTSITARIQSKKFANRRKHAFVEFKSEEVARTALKAINGKLVADRPIEVELCSERGLSRRTSVEMGQTDSSRLHWKAPQQRQLQEFSTTVLHVSCIPRSATADEIRGLFPAAVSFDIIMNPKQKGIGSCRVTFKTEKDALDAFTSQHNTLVRDCPIIVNFAFKKHLKHRLSKNQPLSDTSGQKQSVPANKPNNKAISSQPTKSDRSVTKPKSPIPKHLPAQQINVTKNKQKLVQRNAEDEQLKTKLKKSKKKSQEEPQPVFEQLIEPVVHIPLGKQKEKHKKSKKTHKKPSVLVNLPLEKAIYSKKQDKKLKKVK</sequence>
<evidence type="ECO:0000256" key="1">
    <source>
        <dbReference type="ARBA" id="ARBA00022737"/>
    </source>
</evidence>
<accession>A0A8J4WUK5</accession>
<dbReference type="Proteomes" id="UP000748531">
    <property type="component" value="Unassembled WGS sequence"/>
</dbReference>
<feature type="region of interest" description="Disordered" evidence="4">
    <location>
        <begin position="280"/>
        <end position="402"/>
    </location>
</feature>
<dbReference type="InterPro" id="IPR035979">
    <property type="entry name" value="RBD_domain_sf"/>
</dbReference>
<dbReference type="AlphaFoldDB" id="A0A8J4WUK5"/>
<dbReference type="EMBL" id="LUCH01000477">
    <property type="protein sequence ID" value="KAF5405040.1"/>
    <property type="molecule type" value="Genomic_DNA"/>
</dbReference>
<dbReference type="OrthoDB" id="167718at2759"/>